<reference evidence="2" key="1">
    <citation type="submission" date="2006-10" db="EMBL/GenBank/DDBJ databases">
        <authorList>
            <person name="Amadeo P."/>
            <person name="Zhao Q."/>
            <person name="Wortman J."/>
            <person name="Fraser-Liggett C."/>
            <person name="Carlton J."/>
        </authorList>
    </citation>
    <scope>NUCLEOTIDE SEQUENCE</scope>
    <source>
        <strain evidence="2">G3</strain>
    </source>
</reference>
<proteinExistence type="predicted"/>
<protein>
    <submittedName>
        <fullName evidence="2">Uncharacterized protein</fullName>
    </submittedName>
</protein>
<evidence type="ECO:0000313" key="3">
    <source>
        <dbReference type="Proteomes" id="UP000001542"/>
    </source>
</evidence>
<reference evidence="2" key="2">
    <citation type="journal article" date="2007" name="Science">
        <title>Draft genome sequence of the sexually transmitted pathogen Trichomonas vaginalis.</title>
        <authorList>
            <person name="Carlton J.M."/>
            <person name="Hirt R.P."/>
            <person name="Silva J.C."/>
            <person name="Delcher A.L."/>
            <person name="Schatz M."/>
            <person name="Zhao Q."/>
            <person name="Wortman J.R."/>
            <person name="Bidwell S.L."/>
            <person name="Alsmark U.C.M."/>
            <person name="Besteiro S."/>
            <person name="Sicheritz-Ponten T."/>
            <person name="Noel C.J."/>
            <person name="Dacks J.B."/>
            <person name="Foster P.G."/>
            <person name="Simillion C."/>
            <person name="Van de Peer Y."/>
            <person name="Miranda-Saavedra D."/>
            <person name="Barton G.J."/>
            <person name="Westrop G.D."/>
            <person name="Mueller S."/>
            <person name="Dessi D."/>
            <person name="Fiori P.L."/>
            <person name="Ren Q."/>
            <person name="Paulsen I."/>
            <person name="Zhang H."/>
            <person name="Bastida-Corcuera F.D."/>
            <person name="Simoes-Barbosa A."/>
            <person name="Brown M.T."/>
            <person name="Hayes R.D."/>
            <person name="Mukherjee M."/>
            <person name="Okumura C.Y."/>
            <person name="Schneider R."/>
            <person name="Smith A.J."/>
            <person name="Vanacova S."/>
            <person name="Villalvazo M."/>
            <person name="Haas B.J."/>
            <person name="Pertea M."/>
            <person name="Feldblyum T.V."/>
            <person name="Utterback T.R."/>
            <person name="Shu C.L."/>
            <person name="Osoegawa K."/>
            <person name="de Jong P.J."/>
            <person name="Hrdy I."/>
            <person name="Horvathova L."/>
            <person name="Zubacova Z."/>
            <person name="Dolezal P."/>
            <person name="Malik S.B."/>
            <person name="Logsdon J.M. Jr."/>
            <person name="Henze K."/>
            <person name="Gupta A."/>
            <person name="Wang C.C."/>
            <person name="Dunne R.L."/>
            <person name="Upcroft J.A."/>
            <person name="Upcroft P."/>
            <person name="White O."/>
            <person name="Salzberg S.L."/>
            <person name="Tang P."/>
            <person name="Chiu C.-H."/>
            <person name="Lee Y.-S."/>
            <person name="Embley T.M."/>
            <person name="Coombs G.H."/>
            <person name="Mottram J.C."/>
            <person name="Tachezy J."/>
            <person name="Fraser-Liggett C.M."/>
            <person name="Johnson P.J."/>
        </authorList>
    </citation>
    <scope>NUCLEOTIDE SEQUENCE [LARGE SCALE GENOMIC DNA]</scope>
    <source>
        <strain evidence="2">G3</strain>
    </source>
</reference>
<keyword evidence="1" id="KW-0175">Coiled coil</keyword>
<dbReference type="SMR" id="A2DEV7"/>
<keyword evidence="3" id="KW-1185">Reference proteome</keyword>
<evidence type="ECO:0000256" key="1">
    <source>
        <dbReference type="SAM" id="Coils"/>
    </source>
</evidence>
<organism evidence="2 3">
    <name type="scientific">Trichomonas vaginalis (strain ATCC PRA-98 / G3)</name>
    <dbReference type="NCBI Taxonomy" id="412133"/>
    <lineage>
        <taxon>Eukaryota</taxon>
        <taxon>Metamonada</taxon>
        <taxon>Parabasalia</taxon>
        <taxon>Trichomonadida</taxon>
        <taxon>Trichomonadidae</taxon>
        <taxon>Trichomonas</taxon>
    </lineage>
</organism>
<dbReference type="InParanoid" id="A2DEV7"/>
<accession>A2DEV7</accession>
<name>A2DEV7_TRIV3</name>
<gene>
    <name evidence="2" type="ORF">TVAG_172060</name>
</gene>
<dbReference type="RefSeq" id="XP_001581935.1">
    <property type="nucleotide sequence ID" value="XM_001581885.1"/>
</dbReference>
<dbReference type="Proteomes" id="UP000001542">
    <property type="component" value="Unassembled WGS sequence"/>
</dbReference>
<dbReference type="VEuPathDB" id="TrichDB:TVAGG3_0530560"/>
<dbReference type="VEuPathDB" id="TrichDB:TVAG_172060"/>
<evidence type="ECO:0000313" key="2">
    <source>
        <dbReference type="EMBL" id="EAY20949.1"/>
    </source>
</evidence>
<feature type="coiled-coil region" evidence="1">
    <location>
        <begin position="131"/>
        <end position="219"/>
    </location>
</feature>
<dbReference type="EMBL" id="DS113193">
    <property type="protein sequence ID" value="EAY20949.1"/>
    <property type="molecule type" value="Genomic_DNA"/>
</dbReference>
<sequence length="252" mass="28387">MNTQGIIQAQIDRCAREGLPVTPVDQFTFTITIGSTTYTLKLSPKYPQEGPKILRGKNELPCPISQSWNSAFTMFDIINHLRINEGYDTAYATQKCKLDVDEVKAAVSRAGINQVSTASGREAVIVQCKSVRQAKDKMKSVQDRKRAAETRLGTIFNELFDLKDEVDNLQKNRESLQGEASRYSKDPQQINAESMKAKVRSLKEQNDVIDAELDSLRTALASQQIKPEQFALDYKAKMQLKLKNKKLIESLK</sequence>
<dbReference type="AlphaFoldDB" id="A2DEV7"/>
<dbReference type="KEGG" id="tva:5466486"/>